<evidence type="ECO:0008006" key="3">
    <source>
        <dbReference type="Google" id="ProtNLM"/>
    </source>
</evidence>
<proteinExistence type="predicted"/>
<organism evidence="1 2">
    <name type="scientific">Parabacteroides segnis</name>
    <dbReference type="NCBI Taxonomy" id="2763058"/>
    <lineage>
        <taxon>Bacteria</taxon>
        <taxon>Pseudomonadati</taxon>
        <taxon>Bacteroidota</taxon>
        <taxon>Bacteroidia</taxon>
        <taxon>Bacteroidales</taxon>
        <taxon>Tannerellaceae</taxon>
        <taxon>Parabacteroides</taxon>
    </lineage>
</organism>
<reference evidence="1 2" key="1">
    <citation type="submission" date="2020-08" db="EMBL/GenBank/DDBJ databases">
        <title>Genome public.</title>
        <authorList>
            <person name="Liu C."/>
            <person name="Sun Q."/>
        </authorList>
    </citation>
    <scope>NUCLEOTIDE SEQUENCE [LARGE SCALE GENOMIC DNA]</scope>
    <source>
        <strain evidence="1 2">BX2</strain>
    </source>
</reference>
<sequence length="118" mass="12955">MLIAGIIMLLSVIIPHHHHSNGLPCFKSLTEHSHKSASSHDCGCNGHNVALFTSLLSHATDVDASHLLFPLQVLFDYINPPEPAFCGQPFERSRAFYIESLHDSWITCASGLRAPPVL</sequence>
<dbReference type="Pfam" id="PF20558">
    <property type="entry name" value="DUF6769"/>
    <property type="match status" value="1"/>
</dbReference>
<dbReference type="EMBL" id="JACOOI010000019">
    <property type="protein sequence ID" value="MBC5644481.1"/>
    <property type="molecule type" value="Genomic_DNA"/>
</dbReference>
<protein>
    <recommendedName>
        <fullName evidence="3">Secreted protein</fullName>
    </recommendedName>
</protein>
<evidence type="ECO:0000313" key="1">
    <source>
        <dbReference type="EMBL" id="MBC5644481.1"/>
    </source>
</evidence>
<accession>A0ABR7E557</accession>
<comment type="caution">
    <text evidence="1">The sequence shown here is derived from an EMBL/GenBank/DDBJ whole genome shotgun (WGS) entry which is preliminary data.</text>
</comment>
<evidence type="ECO:0000313" key="2">
    <source>
        <dbReference type="Proteomes" id="UP000644010"/>
    </source>
</evidence>
<gene>
    <name evidence="1" type="ORF">H8S77_16510</name>
</gene>
<dbReference type="InterPro" id="IPR046660">
    <property type="entry name" value="DUF6769"/>
</dbReference>
<keyword evidence="2" id="KW-1185">Reference proteome</keyword>
<dbReference type="Proteomes" id="UP000644010">
    <property type="component" value="Unassembled WGS sequence"/>
</dbReference>
<name>A0ABR7E557_9BACT</name>